<proteinExistence type="predicted"/>
<name>A0A285IW55_9GAMM</name>
<feature type="domain" description="EAL" evidence="3">
    <location>
        <begin position="366"/>
        <end position="620"/>
    </location>
</feature>
<feature type="domain" description="GGDEF" evidence="4">
    <location>
        <begin position="224"/>
        <end position="357"/>
    </location>
</feature>
<dbReference type="SUPFAM" id="SSF141868">
    <property type="entry name" value="EAL domain-like"/>
    <property type="match status" value="1"/>
</dbReference>
<dbReference type="CDD" id="cd01948">
    <property type="entry name" value="EAL"/>
    <property type="match status" value="1"/>
</dbReference>
<feature type="transmembrane region" description="Helical" evidence="2">
    <location>
        <begin position="70"/>
        <end position="92"/>
    </location>
</feature>
<dbReference type="InterPro" id="IPR000160">
    <property type="entry name" value="GGDEF_dom"/>
</dbReference>
<dbReference type="InterPro" id="IPR035919">
    <property type="entry name" value="EAL_sf"/>
</dbReference>
<organism evidence="5 6">
    <name type="scientific">Arsukibacterium tuosuense</name>
    <dbReference type="NCBI Taxonomy" id="1323745"/>
    <lineage>
        <taxon>Bacteria</taxon>
        <taxon>Pseudomonadati</taxon>
        <taxon>Pseudomonadota</taxon>
        <taxon>Gammaproteobacteria</taxon>
        <taxon>Chromatiales</taxon>
        <taxon>Chromatiaceae</taxon>
        <taxon>Arsukibacterium</taxon>
    </lineage>
</organism>
<gene>
    <name evidence="5" type="ORF">SAMN06297280_2037</name>
</gene>
<dbReference type="NCBIfam" id="TIGR00254">
    <property type="entry name" value="GGDEF"/>
    <property type="match status" value="1"/>
</dbReference>
<dbReference type="InterPro" id="IPR043128">
    <property type="entry name" value="Rev_trsase/Diguanyl_cyclase"/>
</dbReference>
<evidence type="ECO:0000313" key="6">
    <source>
        <dbReference type="Proteomes" id="UP000219353"/>
    </source>
</evidence>
<evidence type="ECO:0000256" key="1">
    <source>
        <dbReference type="ARBA" id="ARBA00001946"/>
    </source>
</evidence>
<dbReference type="AlphaFoldDB" id="A0A285IW55"/>
<dbReference type="FunFam" id="3.30.70.270:FF:000001">
    <property type="entry name" value="Diguanylate cyclase domain protein"/>
    <property type="match status" value="1"/>
</dbReference>
<dbReference type="PANTHER" id="PTHR44757">
    <property type="entry name" value="DIGUANYLATE CYCLASE DGCP"/>
    <property type="match status" value="1"/>
</dbReference>
<keyword evidence="2" id="KW-0472">Membrane</keyword>
<feature type="transmembrane region" description="Helical" evidence="2">
    <location>
        <begin position="144"/>
        <end position="166"/>
    </location>
</feature>
<dbReference type="SUPFAM" id="SSF55073">
    <property type="entry name" value="Nucleotide cyclase"/>
    <property type="match status" value="1"/>
</dbReference>
<dbReference type="Gene3D" id="3.20.20.450">
    <property type="entry name" value="EAL domain"/>
    <property type="match status" value="1"/>
</dbReference>
<dbReference type="SMART" id="SM00052">
    <property type="entry name" value="EAL"/>
    <property type="match status" value="1"/>
</dbReference>
<dbReference type="Pfam" id="PF00563">
    <property type="entry name" value="EAL"/>
    <property type="match status" value="1"/>
</dbReference>
<evidence type="ECO:0000259" key="3">
    <source>
        <dbReference type="PROSITE" id="PS50883"/>
    </source>
</evidence>
<evidence type="ECO:0000313" key="5">
    <source>
        <dbReference type="EMBL" id="SNY52212.1"/>
    </source>
</evidence>
<dbReference type="Proteomes" id="UP000219353">
    <property type="component" value="Unassembled WGS sequence"/>
</dbReference>
<dbReference type="PANTHER" id="PTHR44757:SF2">
    <property type="entry name" value="BIOFILM ARCHITECTURE MAINTENANCE PROTEIN MBAA"/>
    <property type="match status" value="1"/>
</dbReference>
<dbReference type="InterPro" id="IPR029787">
    <property type="entry name" value="Nucleotide_cyclase"/>
</dbReference>
<feature type="transmembrane region" description="Helical" evidence="2">
    <location>
        <begin position="99"/>
        <end position="132"/>
    </location>
</feature>
<dbReference type="OrthoDB" id="8553030at2"/>
<dbReference type="GO" id="GO:0003824">
    <property type="term" value="F:catalytic activity"/>
    <property type="evidence" value="ECO:0007669"/>
    <property type="project" value="UniProtKB-ARBA"/>
</dbReference>
<dbReference type="EMBL" id="OBEB01000004">
    <property type="protein sequence ID" value="SNY52212.1"/>
    <property type="molecule type" value="Genomic_DNA"/>
</dbReference>
<dbReference type="Gene3D" id="3.30.70.270">
    <property type="match status" value="1"/>
</dbReference>
<dbReference type="RefSeq" id="WP_097111297.1">
    <property type="nucleotide sequence ID" value="NZ_OBEB01000004.1"/>
</dbReference>
<reference evidence="6" key="1">
    <citation type="submission" date="2017-09" db="EMBL/GenBank/DDBJ databases">
        <authorList>
            <person name="Varghese N."/>
            <person name="Submissions S."/>
        </authorList>
    </citation>
    <scope>NUCLEOTIDE SEQUENCE [LARGE SCALE GENOMIC DNA]</scope>
    <source>
        <strain evidence="6">CGMCC 1.12461</strain>
    </source>
</reference>
<evidence type="ECO:0000256" key="2">
    <source>
        <dbReference type="SAM" id="Phobius"/>
    </source>
</evidence>
<protein>
    <submittedName>
        <fullName evidence="5">Diguanylate cyclase (GGDEF) domain-containing protein</fullName>
    </submittedName>
</protein>
<keyword evidence="6" id="KW-1185">Reference proteome</keyword>
<dbReference type="PROSITE" id="PS50887">
    <property type="entry name" value="GGDEF"/>
    <property type="match status" value="1"/>
</dbReference>
<dbReference type="SMART" id="SM00267">
    <property type="entry name" value="GGDEF"/>
    <property type="match status" value="1"/>
</dbReference>
<dbReference type="Pfam" id="PF00990">
    <property type="entry name" value="GGDEF"/>
    <property type="match status" value="1"/>
</dbReference>
<dbReference type="InterPro" id="IPR052155">
    <property type="entry name" value="Biofilm_reg_signaling"/>
</dbReference>
<dbReference type="PROSITE" id="PS50883">
    <property type="entry name" value="EAL"/>
    <property type="match status" value="1"/>
</dbReference>
<sequence length="640" mass="70530">MQQIIEQNVNFGLVRRRRLMQICAISALGLLIALAVANGITFIIFATGLGCLLLAFGFAFQHKLQISAHILLWSLAAMLSAFALTGAGLFDLAILGYPCLLIFAAILGNIGLFVSILSFIIAQCILLTWLTLHDHITPNIPSLSWPHLVFILIIFIITGFSVYILVRDMKRLMLSLQHENSKVQLSQVKIQHLAHHDALTNLANRLYGEQLFQQKLEYCQRKQQQLALLFLDLDNFKPVNDALGHAAGDELLKQLARRLSDILPGDHHLIRFGGDEFLVLAPGPAGRDHLIKLAANIIKNVTAIFNILQNQVTVSASIGIACAPADGNDFKQLCRKADIAMYRAKEDGRNTYHFYDDSLDKANDDKFKLLQLLRLALTEQQFRLYYQPQIALGSGQITAVEALLRWPQADGSMISPDQFIPLAESSGLICELGSWVLRQACQHCALLRRQGFAELRVAVNLSVIQFKDGLLPGTVHAALQQAELPAEALELELTESLLADDTEHILLQLDTLSQLGVTIAIDDFGTGYSNLSYLRRFNASTLKIDRSFISTEEQWQANAPLVQAIIQMAVSLGLNTIAEGIESADAIRKLQALGCNEGQGFYWSPAVPIEQLPALFTALQLSAQASPATSNTNLLIEDGV</sequence>
<keyword evidence="2" id="KW-0812">Transmembrane</keyword>
<dbReference type="InterPro" id="IPR001633">
    <property type="entry name" value="EAL_dom"/>
</dbReference>
<dbReference type="CDD" id="cd01949">
    <property type="entry name" value="GGDEF"/>
    <property type="match status" value="1"/>
</dbReference>
<evidence type="ECO:0000259" key="4">
    <source>
        <dbReference type="PROSITE" id="PS50887"/>
    </source>
</evidence>
<accession>A0A285IW55</accession>
<keyword evidence="2" id="KW-1133">Transmembrane helix</keyword>
<feature type="transmembrane region" description="Helical" evidence="2">
    <location>
        <begin position="25"/>
        <end position="58"/>
    </location>
</feature>
<comment type="cofactor">
    <cofactor evidence="1">
        <name>Mg(2+)</name>
        <dbReference type="ChEBI" id="CHEBI:18420"/>
    </cofactor>
</comment>